<gene>
    <name evidence="2" type="ORF">GCM10007913_30440</name>
</gene>
<dbReference type="RefSeq" id="WP_284392297.1">
    <property type="nucleotide sequence ID" value="NZ_BSNG01000001.1"/>
</dbReference>
<proteinExistence type="predicted"/>
<evidence type="ECO:0000313" key="3">
    <source>
        <dbReference type="Proteomes" id="UP001161406"/>
    </source>
</evidence>
<dbReference type="Pfam" id="PF04314">
    <property type="entry name" value="PCuAC"/>
    <property type="match status" value="1"/>
</dbReference>
<reference evidence="2" key="1">
    <citation type="journal article" date="2014" name="Int. J. Syst. Evol. Microbiol.">
        <title>Complete genome of a new Firmicutes species belonging to the dominant human colonic microbiota ('Ruminococcus bicirculans') reveals two chromosomes and a selective capacity to utilize plant glucans.</title>
        <authorList>
            <consortium name="NISC Comparative Sequencing Program"/>
            <person name="Wegmann U."/>
            <person name="Louis P."/>
            <person name="Goesmann A."/>
            <person name="Henrissat B."/>
            <person name="Duncan S.H."/>
            <person name="Flint H.J."/>
        </authorList>
    </citation>
    <scope>NUCLEOTIDE SEQUENCE</scope>
    <source>
        <strain evidence="2">NBRC 103855</strain>
    </source>
</reference>
<keyword evidence="3" id="KW-1185">Reference proteome</keyword>
<feature type="chain" id="PRO_5046614123" description="Copper chaperone PCu(A)C" evidence="1">
    <location>
        <begin position="23"/>
        <end position="161"/>
    </location>
</feature>
<dbReference type="Gene3D" id="2.60.40.1890">
    <property type="entry name" value="PCu(A)C copper chaperone"/>
    <property type="match status" value="1"/>
</dbReference>
<evidence type="ECO:0008006" key="4">
    <source>
        <dbReference type="Google" id="ProtNLM"/>
    </source>
</evidence>
<dbReference type="SUPFAM" id="SSF110087">
    <property type="entry name" value="DR1885-like metal-binding protein"/>
    <property type="match status" value="1"/>
</dbReference>
<name>A0ABQ5UI66_9HYPH</name>
<evidence type="ECO:0000256" key="1">
    <source>
        <dbReference type="SAM" id="SignalP"/>
    </source>
</evidence>
<reference evidence="2" key="2">
    <citation type="submission" date="2023-01" db="EMBL/GenBank/DDBJ databases">
        <title>Draft genome sequence of Devosia yakushimensis strain NBRC 103855.</title>
        <authorList>
            <person name="Sun Q."/>
            <person name="Mori K."/>
        </authorList>
    </citation>
    <scope>NUCLEOTIDE SEQUENCE</scope>
    <source>
        <strain evidence="2">NBRC 103855</strain>
    </source>
</reference>
<dbReference type="InterPro" id="IPR036182">
    <property type="entry name" value="PCuAC_sf"/>
</dbReference>
<dbReference type="InterPro" id="IPR058248">
    <property type="entry name" value="Lxx211020-like"/>
</dbReference>
<dbReference type="PANTHER" id="PTHR36302:SF1">
    <property type="entry name" value="COPPER CHAPERONE PCU(A)C"/>
    <property type="match status" value="1"/>
</dbReference>
<evidence type="ECO:0000313" key="2">
    <source>
        <dbReference type="EMBL" id="GLQ11112.1"/>
    </source>
</evidence>
<dbReference type="InterPro" id="IPR007410">
    <property type="entry name" value="LpqE-like"/>
</dbReference>
<keyword evidence="1" id="KW-0732">Signal</keyword>
<accession>A0ABQ5UI66</accession>
<dbReference type="EMBL" id="BSNG01000001">
    <property type="protein sequence ID" value="GLQ11112.1"/>
    <property type="molecule type" value="Genomic_DNA"/>
</dbReference>
<sequence length="161" mass="16709">MIRTFFTAALAALLAFSAPAFAHDGTTHLGPINISQPFSRATLPNAPVGGGFMTIENTGAEADRLVSITSPASPDVQIHEMAMQGDVMKMRKLADGLEIGAGETVTLAPGGLHLMFMGITQRFVEGETVPVTLTFEKAGTVELELPVLGAAADAPADHAGH</sequence>
<comment type="caution">
    <text evidence="2">The sequence shown here is derived from an EMBL/GenBank/DDBJ whole genome shotgun (WGS) entry which is preliminary data.</text>
</comment>
<dbReference type="PANTHER" id="PTHR36302">
    <property type="entry name" value="BLR7088 PROTEIN"/>
    <property type="match status" value="1"/>
</dbReference>
<protein>
    <recommendedName>
        <fullName evidence="4">Copper chaperone PCu(A)C</fullName>
    </recommendedName>
</protein>
<dbReference type="Proteomes" id="UP001161406">
    <property type="component" value="Unassembled WGS sequence"/>
</dbReference>
<organism evidence="2 3">
    <name type="scientific">Devosia yakushimensis</name>
    <dbReference type="NCBI Taxonomy" id="470028"/>
    <lineage>
        <taxon>Bacteria</taxon>
        <taxon>Pseudomonadati</taxon>
        <taxon>Pseudomonadota</taxon>
        <taxon>Alphaproteobacteria</taxon>
        <taxon>Hyphomicrobiales</taxon>
        <taxon>Devosiaceae</taxon>
        <taxon>Devosia</taxon>
    </lineage>
</organism>
<feature type="signal peptide" evidence="1">
    <location>
        <begin position="1"/>
        <end position="22"/>
    </location>
</feature>